<dbReference type="EMBL" id="CAMXCT030002631">
    <property type="protein sequence ID" value="CAL4786755.1"/>
    <property type="molecule type" value="Genomic_DNA"/>
</dbReference>
<dbReference type="Proteomes" id="UP001152797">
    <property type="component" value="Unassembled WGS sequence"/>
</dbReference>
<evidence type="ECO:0000313" key="6">
    <source>
        <dbReference type="EMBL" id="CAL1152818.1"/>
    </source>
</evidence>
<dbReference type="InterPro" id="IPR004147">
    <property type="entry name" value="ABC1_dom"/>
</dbReference>
<evidence type="ECO:0000313" key="5">
    <source>
        <dbReference type="EMBL" id="CAI3999443.1"/>
    </source>
</evidence>
<dbReference type="PANTHER" id="PTHR10566">
    <property type="entry name" value="CHAPERONE-ACTIVITY OF BC1 COMPLEX CABC1 -RELATED"/>
    <property type="match status" value="1"/>
</dbReference>
<dbReference type="InterPro" id="IPR011009">
    <property type="entry name" value="Kinase-like_dom_sf"/>
</dbReference>
<feature type="compositionally biased region" description="Low complexity" evidence="2">
    <location>
        <begin position="583"/>
        <end position="594"/>
    </location>
</feature>
<name>A0A9P1CYX2_9DINO</name>
<keyword evidence="8" id="KW-1185">Reference proteome</keyword>
<reference evidence="6" key="2">
    <citation type="submission" date="2024-04" db="EMBL/GenBank/DDBJ databases">
        <authorList>
            <person name="Chen Y."/>
            <person name="Shah S."/>
            <person name="Dougan E. K."/>
            <person name="Thang M."/>
            <person name="Chan C."/>
        </authorList>
    </citation>
    <scope>NUCLEOTIDE SEQUENCE [LARGE SCALE GENOMIC DNA]</scope>
</reference>
<evidence type="ECO:0000313" key="8">
    <source>
        <dbReference type="Proteomes" id="UP001152797"/>
    </source>
</evidence>
<feature type="transmembrane region" description="Helical" evidence="3">
    <location>
        <begin position="40"/>
        <end position="62"/>
    </location>
</feature>
<gene>
    <name evidence="5" type="ORF">C1SCF055_LOCUS25638</name>
</gene>
<dbReference type="CDD" id="cd05121">
    <property type="entry name" value="ABC1_ADCK3-like"/>
    <property type="match status" value="1"/>
</dbReference>
<dbReference type="OrthoDB" id="427480at2759"/>
<evidence type="ECO:0000256" key="2">
    <source>
        <dbReference type="SAM" id="MobiDB-lite"/>
    </source>
</evidence>
<feature type="region of interest" description="Disordered" evidence="2">
    <location>
        <begin position="583"/>
        <end position="604"/>
    </location>
</feature>
<comment type="caution">
    <text evidence="5">The sequence shown here is derived from an EMBL/GenBank/DDBJ whole genome shotgun (WGS) entry which is preliminary data.</text>
</comment>
<dbReference type="Pfam" id="PF03109">
    <property type="entry name" value="ABC1"/>
    <property type="match status" value="1"/>
</dbReference>
<sequence length="765" mass="85054">MAGVMPKQDPAPALPSLPDMPHFEALGQMKLADLQHIQSVILASPVVLPAAVGVFVVALLSLRRGRQPWLEELPLRYDGAWIAAYWQRRPLRLLQRFVEVSIRAGSFSVAMEIDKLLGREEAMSAQRAREAKELITDLGPAFVKIVQVFASRPDALPEAYQKEFEGLLERVRPFKKDEAMDTMSRNLDGDEAVRSLFDDMSVFDEPVAAASVGQVYRAKMNGREVAVKVQRPDVREQVTLDLFVVRQIASIGSFVPIERYARQFRSLFDLVDRAAPPFIEELDYEFEASNQKEFAELISKCDLVSDTVQVPEVVQASREVLIQEWLPGKKLTEPGAAKDQAQQVKVLLNSYMVQLLETGFLHGDPHPGNFVLMPSGKIGILDYGLMTRISEDKRVALIQYLMHVQANMYDECLQDLVTLEFLPDGIASDKEAREVIVPRLAETLNILFEQSDLRVQREKFIKQREELEASGKLEILQQELQGIAKKYGSFQLPGYATLIIRALATLEGVGLKASSNFSLKSETFPYIARRLLTDDSLRIREALRAYLYKGRSRIAPDRLESLSQGFRTFTNLMKGDRVEAAAAGAPTPETVEATNNTNGNEARQSGENLDLATKDIAAVLFSPDGNFLQDLLIDEGVAAVDALSRAAVLQSLRALNPLGPLAVPVAAPLRLLLGDRLEERLLNREDKQALLVIRKIVQIIQAGQPISTSGSLQDLQRLVQLATGFGPTLVPGATAFAQRFAQRLVQRALQRVAEDLVQPREMVNA</sequence>
<keyword evidence="3" id="KW-1133">Transmembrane helix</keyword>
<dbReference type="EMBL" id="CAMXCT020002631">
    <property type="protein sequence ID" value="CAL1152818.1"/>
    <property type="molecule type" value="Genomic_DNA"/>
</dbReference>
<evidence type="ECO:0000313" key="7">
    <source>
        <dbReference type="EMBL" id="CAL4786755.1"/>
    </source>
</evidence>
<dbReference type="EMBL" id="CAMXCT010002631">
    <property type="protein sequence ID" value="CAI3999443.1"/>
    <property type="molecule type" value="Genomic_DNA"/>
</dbReference>
<proteinExistence type="inferred from homology"/>
<dbReference type="SUPFAM" id="SSF56112">
    <property type="entry name" value="Protein kinase-like (PK-like)"/>
    <property type="match status" value="1"/>
</dbReference>
<organism evidence="5">
    <name type="scientific">Cladocopium goreaui</name>
    <dbReference type="NCBI Taxonomy" id="2562237"/>
    <lineage>
        <taxon>Eukaryota</taxon>
        <taxon>Sar</taxon>
        <taxon>Alveolata</taxon>
        <taxon>Dinophyceae</taxon>
        <taxon>Suessiales</taxon>
        <taxon>Symbiodiniaceae</taxon>
        <taxon>Cladocopium</taxon>
    </lineage>
</organism>
<protein>
    <submittedName>
        <fullName evidence="7">Uncharacterized protein sll0005</fullName>
    </submittedName>
</protein>
<evidence type="ECO:0000256" key="1">
    <source>
        <dbReference type="ARBA" id="ARBA00009670"/>
    </source>
</evidence>
<dbReference type="AlphaFoldDB" id="A0A9P1CYX2"/>
<evidence type="ECO:0000256" key="3">
    <source>
        <dbReference type="SAM" id="Phobius"/>
    </source>
</evidence>
<dbReference type="PANTHER" id="PTHR10566:SF118">
    <property type="entry name" value="PROTEIN KINASE DOMAIN-CONTAINING PROTEIN"/>
    <property type="match status" value="1"/>
</dbReference>
<feature type="compositionally biased region" description="Polar residues" evidence="2">
    <location>
        <begin position="595"/>
        <end position="604"/>
    </location>
</feature>
<comment type="similarity">
    <text evidence="1">Belongs to the protein kinase superfamily. ADCK protein kinase family.</text>
</comment>
<keyword evidence="3" id="KW-0812">Transmembrane</keyword>
<accession>A0A9P1CYX2</accession>
<evidence type="ECO:0000259" key="4">
    <source>
        <dbReference type="Pfam" id="PF03109"/>
    </source>
</evidence>
<reference evidence="5" key="1">
    <citation type="submission" date="2022-10" db="EMBL/GenBank/DDBJ databases">
        <authorList>
            <person name="Chen Y."/>
            <person name="Dougan E. K."/>
            <person name="Chan C."/>
            <person name="Rhodes N."/>
            <person name="Thang M."/>
        </authorList>
    </citation>
    <scope>NUCLEOTIDE SEQUENCE</scope>
</reference>
<keyword evidence="3" id="KW-0472">Membrane</keyword>
<dbReference type="InterPro" id="IPR050154">
    <property type="entry name" value="UbiB_kinase"/>
</dbReference>
<feature type="domain" description="ABC1 atypical kinase-like" evidence="4">
    <location>
        <begin position="167"/>
        <end position="413"/>
    </location>
</feature>